<evidence type="ECO:0000313" key="5">
    <source>
        <dbReference type="Proteomes" id="UP000664940"/>
    </source>
</evidence>
<gene>
    <name evidence="4" type="ORF">HJG60_018040</name>
</gene>
<evidence type="ECO:0000256" key="2">
    <source>
        <dbReference type="SAM" id="MobiDB-lite"/>
    </source>
</evidence>
<feature type="compositionally biased region" description="Basic residues" evidence="2">
    <location>
        <begin position="52"/>
        <end position="64"/>
    </location>
</feature>
<feature type="signal peptide" evidence="3">
    <location>
        <begin position="1"/>
        <end position="32"/>
    </location>
</feature>
<dbReference type="PANTHER" id="PTHR10405">
    <property type="entry name" value="SPINDLIN"/>
    <property type="match status" value="1"/>
</dbReference>
<dbReference type="InterPro" id="IPR003671">
    <property type="entry name" value="SPIN/Ssty"/>
</dbReference>
<dbReference type="InterPro" id="IPR042567">
    <property type="entry name" value="SPIN/Ssty_sf"/>
</dbReference>
<organism evidence="4 5">
    <name type="scientific">Phyllostomus discolor</name>
    <name type="common">pale spear-nosed bat</name>
    <dbReference type="NCBI Taxonomy" id="89673"/>
    <lineage>
        <taxon>Eukaryota</taxon>
        <taxon>Metazoa</taxon>
        <taxon>Chordata</taxon>
        <taxon>Craniata</taxon>
        <taxon>Vertebrata</taxon>
        <taxon>Euteleostomi</taxon>
        <taxon>Mammalia</taxon>
        <taxon>Eutheria</taxon>
        <taxon>Laurasiatheria</taxon>
        <taxon>Chiroptera</taxon>
        <taxon>Yangochiroptera</taxon>
        <taxon>Phyllostomidae</taxon>
        <taxon>Phyllostominae</taxon>
        <taxon>Phyllostomus</taxon>
    </lineage>
</organism>
<reference evidence="4 5" key="1">
    <citation type="journal article" date="2020" name="Nature">
        <title>Six reference-quality genomes reveal evolution of bat adaptations.</title>
        <authorList>
            <person name="Jebb D."/>
            <person name="Huang Z."/>
            <person name="Pippel M."/>
            <person name="Hughes G.M."/>
            <person name="Lavrichenko K."/>
            <person name="Devanna P."/>
            <person name="Winkler S."/>
            <person name="Jermiin L.S."/>
            <person name="Skirmuntt E.C."/>
            <person name="Katzourakis A."/>
            <person name="Burkitt-Gray L."/>
            <person name="Ray D.A."/>
            <person name="Sullivan K.A.M."/>
            <person name="Roscito J.G."/>
            <person name="Kirilenko B.M."/>
            <person name="Davalos L.M."/>
            <person name="Corthals A.P."/>
            <person name="Power M.L."/>
            <person name="Jones G."/>
            <person name="Ransome R.D."/>
            <person name="Dechmann D.K.N."/>
            <person name="Locatelli A.G."/>
            <person name="Puechmaille S.J."/>
            <person name="Fedrigo O."/>
            <person name="Jarvis E.D."/>
            <person name="Hiller M."/>
            <person name="Vernes S.C."/>
            <person name="Myers E.W."/>
            <person name="Teeling E.C."/>
        </authorList>
    </citation>
    <scope>NUCLEOTIDE SEQUENCE [LARGE SCALE GENOMIC DNA]</scope>
    <source>
        <strain evidence="4">Bat1K_MPI-CBG_1</strain>
    </source>
</reference>
<dbReference type="GO" id="GO:0007276">
    <property type="term" value="P:gamete generation"/>
    <property type="evidence" value="ECO:0007669"/>
    <property type="project" value="InterPro"/>
</dbReference>
<dbReference type="Proteomes" id="UP000664940">
    <property type="component" value="Unassembled WGS sequence"/>
</dbReference>
<dbReference type="Pfam" id="PF02513">
    <property type="entry name" value="Spin-Ssty"/>
    <property type="match status" value="2"/>
</dbReference>
<feature type="chain" id="PRO_5032697384" evidence="3">
    <location>
        <begin position="33"/>
        <end position="180"/>
    </location>
</feature>
<accession>A0A834DT10</accession>
<feature type="region of interest" description="Disordered" evidence="2">
    <location>
        <begin position="33"/>
        <end position="71"/>
    </location>
</feature>
<name>A0A834DT10_9CHIR</name>
<dbReference type="Gene3D" id="2.80.10.70">
    <property type="entry name" value="Spindlin/Ssty"/>
    <property type="match status" value="2"/>
</dbReference>
<proteinExistence type="inferred from homology"/>
<dbReference type="EMBL" id="JABVXQ010000009">
    <property type="protein sequence ID" value="KAF6091541.1"/>
    <property type="molecule type" value="Genomic_DNA"/>
</dbReference>
<sequence length="180" mass="20348">MSFVEFISLKFPFLACFATILLSGTKAPFGKAAVRQQSRTGSRNASVPVTMMKRKAAHKNHRSRSPSQPQRNIVGCRIQHGWKDGDEPLTQWKGTVLDQLLDDYKDGDLRILPDSNDSSPAEREPEVIDSLVGKQVEYAKDDGSKRTDMVIHQVEANPSVYFIQFDDDFHIYIYDLVQTS</sequence>
<comment type="similarity">
    <text evidence="1">Belongs to the SPIN/STSY family.</text>
</comment>
<evidence type="ECO:0000256" key="3">
    <source>
        <dbReference type="SAM" id="SignalP"/>
    </source>
</evidence>
<protein>
    <submittedName>
        <fullName evidence="4">Spindlin family member 3</fullName>
    </submittedName>
</protein>
<evidence type="ECO:0000313" key="4">
    <source>
        <dbReference type="EMBL" id="KAF6091541.1"/>
    </source>
</evidence>
<feature type="compositionally biased region" description="Polar residues" evidence="2">
    <location>
        <begin position="35"/>
        <end position="47"/>
    </location>
</feature>
<evidence type="ECO:0000256" key="1">
    <source>
        <dbReference type="ARBA" id="ARBA00009467"/>
    </source>
</evidence>
<keyword evidence="3" id="KW-0732">Signal</keyword>
<comment type="caution">
    <text evidence="4">The sequence shown here is derived from an EMBL/GenBank/DDBJ whole genome shotgun (WGS) entry which is preliminary data.</text>
</comment>
<dbReference type="AlphaFoldDB" id="A0A834DT10"/>